<gene>
    <name evidence="1" type="ORF">SAMN05445850_3098</name>
</gene>
<dbReference type="RefSeq" id="WP_090804395.1">
    <property type="nucleotide sequence ID" value="NZ_FNKX01000001.1"/>
</dbReference>
<evidence type="ECO:0000313" key="1">
    <source>
        <dbReference type="EMBL" id="SDR16941.1"/>
    </source>
</evidence>
<dbReference type="Proteomes" id="UP000199365">
    <property type="component" value="Unassembled WGS sequence"/>
</dbReference>
<sequence>MRCHFEILHAPLDSLTVAECGALALTEAMQLVRVAANDIRLNWWMSRRDMSFRVGYFAGVRSAALAALRYGDDGYDELRELAGRYASEVEFLSWPYLRCVA</sequence>
<dbReference type="EMBL" id="FNKX01000001">
    <property type="protein sequence ID" value="SDR16941.1"/>
    <property type="molecule type" value="Genomic_DNA"/>
</dbReference>
<evidence type="ECO:0000313" key="2">
    <source>
        <dbReference type="Proteomes" id="UP000199365"/>
    </source>
</evidence>
<accession>A0A1H1GUX2</accession>
<dbReference type="STRING" id="157910.SAMN05445850_3098"/>
<protein>
    <submittedName>
        <fullName evidence="1">Uncharacterized protein</fullName>
    </submittedName>
</protein>
<keyword evidence="2" id="KW-1185">Reference proteome</keyword>
<reference evidence="2" key="1">
    <citation type="submission" date="2016-10" db="EMBL/GenBank/DDBJ databases">
        <authorList>
            <person name="Varghese N."/>
            <person name="Submissions S."/>
        </authorList>
    </citation>
    <scope>NUCLEOTIDE SEQUENCE [LARGE SCALE GENOMIC DNA]</scope>
    <source>
        <strain evidence="2">DUS833</strain>
    </source>
</reference>
<proteinExistence type="predicted"/>
<name>A0A1H1GUX2_9BURK</name>
<organism evidence="1 2">
    <name type="scientific">Paraburkholderia tuberum</name>
    <dbReference type="NCBI Taxonomy" id="157910"/>
    <lineage>
        <taxon>Bacteria</taxon>
        <taxon>Pseudomonadati</taxon>
        <taxon>Pseudomonadota</taxon>
        <taxon>Betaproteobacteria</taxon>
        <taxon>Burkholderiales</taxon>
        <taxon>Burkholderiaceae</taxon>
        <taxon>Paraburkholderia</taxon>
    </lineage>
</organism>
<dbReference type="AlphaFoldDB" id="A0A1H1GUX2"/>